<keyword evidence="3" id="KW-1185">Reference proteome</keyword>
<evidence type="ECO:0000256" key="1">
    <source>
        <dbReference type="SAM" id="SignalP"/>
    </source>
</evidence>
<reference evidence="2" key="1">
    <citation type="submission" date="2020-09" db="EMBL/GenBank/DDBJ databases">
        <authorList>
            <person name="Kikuchi T."/>
        </authorList>
    </citation>
    <scope>NUCLEOTIDE SEQUENCE</scope>
    <source>
        <strain evidence="2">SH1</strain>
    </source>
</reference>
<feature type="chain" id="PRO_5036221116" evidence="1">
    <location>
        <begin position="27"/>
        <end position="138"/>
    </location>
</feature>
<name>A0A811KJI3_9BILA</name>
<evidence type="ECO:0000313" key="3">
    <source>
        <dbReference type="Proteomes" id="UP000614601"/>
    </source>
</evidence>
<dbReference type="AlphaFoldDB" id="A0A811KJI3"/>
<protein>
    <submittedName>
        <fullName evidence="2">Uncharacterized protein</fullName>
    </submittedName>
</protein>
<organism evidence="2 3">
    <name type="scientific">Bursaphelenchus okinawaensis</name>
    <dbReference type="NCBI Taxonomy" id="465554"/>
    <lineage>
        <taxon>Eukaryota</taxon>
        <taxon>Metazoa</taxon>
        <taxon>Ecdysozoa</taxon>
        <taxon>Nematoda</taxon>
        <taxon>Chromadorea</taxon>
        <taxon>Rhabditida</taxon>
        <taxon>Tylenchina</taxon>
        <taxon>Tylenchomorpha</taxon>
        <taxon>Aphelenchoidea</taxon>
        <taxon>Aphelenchoididae</taxon>
        <taxon>Bursaphelenchus</taxon>
    </lineage>
</organism>
<accession>A0A811KJI3</accession>
<dbReference type="EMBL" id="CAJFCW020000003">
    <property type="protein sequence ID" value="CAG9104566.1"/>
    <property type="molecule type" value="Genomic_DNA"/>
</dbReference>
<dbReference type="Proteomes" id="UP000614601">
    <property type="component" value="Unassembled WGS sequence"/>
</dbReference>
<dbReference type="Proteomes" id="UP000783686">
    <property type="component" value="Unassembled WGS sequence"/>
</dbReference>
<sequence length="138" mass="15577">MGVFDPGQYGRTARMLLLYLVYLSLATTLSPFASEAHAELTVPGLEASYDAFESSAINLNLQDAMRTLRRMKRMTTKQPEDILTLDRETVTEAQKKQNESDSQDTIYCLRLGKLFYWAIKGGGAFFRFSQSSPSGLRY</sequence>
<feature type="signal peptide" evidence="1">
    <location>
        <begin position="1"/>
        <end position="26"/>
    </location>
</feature>
<dbReference type="EMBL" id="CAJFDH010000003">
    <property type="protein sequence ID" value="CAD5215682.1"/>
    <property type="molecule type" value="Genomic_DNA"/>
</dbReference>
<evidence type="ECO:0000313" key="2">
    <source>
        <dbReference type="EMBL" id="CAD5215682.1"/>
    </source>
</evidence>
<gene>
    <name evidence="2" type="ORF">BOKJ2_LOCUS6215</name>
</gene>
<comment type="caution">
    <text evidence="2">The sequence shown here is derived from an EMBL/GenBank/DDBJ whole genome shotgun (WGS) entry which is preliminary data.</text>
</comment>
<proteinExistence type="predicted"/>
<keyword evidence="1" id="KW-0732">Signal</keyword>